<dbReference type="Proteomes" id="UP000807769">
    <property type="component" value="Unassembled WGS sequence"/>
</dbReference>
<evidence type="ECO:0000313" key="1">
    <source>
        <dbReference type="EMBL" id="KAG1817551.1"/>
    </source>
</evidence>
<dbReference type="AlphaFoldDB" id="A0A9P7JE73"/>
<dbReference type="EMBL" id="JABBWG010000013">
    <property type="protein sequence ID" value="KAG1817551.1"/>
    <property type="molecule type" value="Genomic_DNA"/>
</dbReference>
<dbReference type="GeneID" id="64626813"/>
<comment type="caution">
    <text evidence="1">The sequence shown here is derived from an EMBL/GenBank/DDBJ whole genome shotgun (WGS) entry which is preliminary data.</text>
</comment>
<reference evidence="1" key="1">
    <citation type="journal article" date="2020" name="New Phytol.">
        <title>Comparative genomics reveals dynamic genome evolution in host specialist ectomycorrhizal fungi.</title>
        <authorList>
            <person name="Lofgren L.A."/>
            <person name="Nguyen N.H."/>
            <person name="Vilgalys R."/>
            <person name="Ruytinx J."/>
            <person name="Liao H.L."/>
            <person name="Branco S."/>
            <person name="Kuo A."/>
            <person name="LaButti K."/>
            <person name="Lipzen A."/>
            <person name="Andreopoulos W."/>
            <person name="Pangilinan J."/>
            <person name="Riley R."/>
            <person name="Hundley H."/>
            <person name="Na H."/>
            <person name="Barry K."/>
            <person name="Grigoriev I.V."/>
            <person name="Stajich J.E."/>
            <person name="Kennedy P.G."/>
        </authorList>
    </citation>
    <scope>NUCLEOTIDE SEQUENCE</scope>
    <source>
        <strain evidence="1">MN1</strain>
    </source>
</reference>
<keyword evidence="2" id="KW-1185">Reference proteome</keyword>
<protein>
    <submittedName>
        <fullName evidence="1">Uncharacterized protein</fullName>
    </submittedName>
</protein>
<proteinExistence type="predicted"/>
<gene>
    <name evidence="1" type="ORF">BJ212DRAFT_1299101</name>
</gene>
<organism evidence="1 2">
    <name type="scientific">Suillus subaureus</name>
    <dbReference type="NCBI Taxonomy" id="48587"/>
    <lineage>
        <taxon>Eukaryota</taxon>
        <taxon>Fungi</taxon>
        <taxon>Dikarya</taxon>
        <taxon>Basidiomycota</taxon>
        <taxon>Agaricomycotina</taxon>
        <taxon>Agaricomycetes</taxon>
        <taxon>Agaricomycetidae</taxon>
        <taxon>Boletales</taxon>
        <taxon>Suillineae</taxon>
        <taxon>Suillaceae</taxon>
        <taxon>Suillus</taxon>
    </lineage>
</organism>
<evidence type="ECO:0000313" key="2">
    <source>
        <dbReference type="Proteomes" id="UP000807769"/>
    </source>
</evidence>
<sequence>MLSFSLLQGLLRHPTTAPCNIPKATYYRACILVLTGKDIEKNIQYSIEPTQNKFNAPREVSVIRDYDSFISFTDWLPVKSDLFLYPLNNPVDTLHSSVHIKVPMSTHRGQADRPMGPHCVPNICLGAVGIHTKVRLFFPWLYNPDRKDVELTFEEKKGLYEKGLIPVLHELSPDTITNWAVNYEGVLTHARKTCGMYQYGTRPFPGNCVRHFSHDLAQVLGSELPWATGMLLMVQVQGVKEANQHCPGDIDQAEDALMMTLSDFHYNNLMDEKHCYVMLASRCLSLDMLISGAQMPIVNSS</sequence>
<dbReference type="RefSeq" id="XP_041193793.1">
    <property type="nucleotide sequence ID" value="XM_041332796.1"/>
</dbReference>
<dbReference type="OrthoDB" id="3261690at2759"/>
<name>A0A9P7JE73_9AGAM</name>
<accession>A0A9P7JE73</accession>